<sequence>MARSLADLGDTAPLVVATLVECRLARGEVAQARALTDEVVPWQHRTGRVGGVANQTLGDVLAALGDADIAIARYEAAGAAMGDKEDPEDVPWRSALALALVRTGEVAKARTMAVHQVAAARAAGSPYGEALALRGLAVVADSTERIAVLRSAKTLLDGQPAARLRAQIDTDLAGLLVLSGAADPDREQRIEEATRLLVSVESFAFREQLWPLWGRAARLLERLGHKPGEAEAADTLTQTQRRVAVLARDGMRNREIADLLGVSVKAVEWHLSHVYRKLGIRSRGELATALGA</sequence>
<dbReference type="InterPro" id="IPR016032">
    <property type="entry name" value="Sig_transdc_resp-reg_C-effctor"/>
</dbReference>
<dbReference type="SUPFAM" id="SSF46894">
    <property type="entry name" value="C-terminal effector domain of the bipartite response regulators"/>
    <property type="match status" value="1"/>
</dbReference>
<evidence type="ECO:0000313" key="6">
    <source>
        <dbReference type="Proteomes" id="UP000640489"/>
    </source>
</evidence>
<proteinExistence type="predicted"/>
<dbReference type="PROSITE" id="PS50043">
    <property type="entry name" value="HTH_LUXR_2"/>
    <property type="match status" value="1"/>
</dbReference>
<dbReference type="SUPFAM" id="SSF48452">
    <property type="entry name" value="TPR-like"/>
    <property type="match status" value="1"/>
</dbReference>
<accession>A0A930VDB5</accession>
<reference evidence="5" key="1">
    <citation type="submission" date="2020-11" db="EMBL/GenBank/DDBJ databases">
        <title>Nocardioides sp. nov., isolated from Soil of Cynanchum wilfordii Hemsley rhizosphere.</title>
        <authorList>
            <person name="Lee J.-S."/>
            <person name="Suh M.K."/>
            <person name="Kim J.-S."/>
        </authorList>
    </citation>
    <scope>NUCLEOTIDE SEQUENCE</scope>
    <source>
        <strain evidence="5">KCTC 19275</strain>
    </source>
</reference>
<dbReference type="InterPro" id="IPR036388">
    <property type="entry name" value="WH-like_DNA-bd_sf"/>
</dbReference>
<dbReference type="Gene3D" id="1.25.40.10">
    <property type="entry name" value="Tetratricopeptide repeat domain"/>
    <property type="match status" value="1"/>
</dbReference>
<dbReference type="Pfam" id="PF00196">
    <property type="entry name" value="GerE"/>
    <property type="match status" value="1"/>
</dbReference>
<evidence type="ECO:0000256" key="2">
    <source>
        <dbReference type="ARBA" id="ARBA00023125"/>
    </source>
</evidence>
<dbReference type="SMART" id="SM00421">
    <property type="entry name" value="HTH_LUXR"/>
    <property type="match status" value="1"/>
</dbReference>
<dbReference type="PANTHER" id="PTHR44688:SF16">
    <property type="entry name" value="DNA-BINDING TRANSCRIPTIONAL ACTIVATOR DEVR_DOSR"/>
    <property type="match status" value="1"/>
</dbReference>
<dbReference type="PRINTS" id="PR00038">
    <property type="entry name" value="HTHLUXR"/>
</dbReference>
<dbReference type="InterPro" id="IPR000792">
    <property type="entry name" value="Tscrpt_reg_LuxR_C"/>
</dbReference>
<dbReference type="EMBL" id="JADKPN010000001">
    <property type="protein sequence ID" value="MBF4761905.1"/>
    <property type="molecule type" value="Genomic_DNA"/>
</dbReference>
<dbReference type="PANTHER" id="PTHR44688">
    <property type="entry name" value="DNA-BINDING TRANSCRIPTIONAL ACTIVATOR DEVR_DOSR"/>
    <property type="match status" value="1"/>
</dbReference>
<keyword evidence="3" id="KW-0804">Transcription</keyword>
<keyword evidence="1" id="KW-0805">Transcription regulation</keyword>
<dbReference type="Gene3D" id="1.10.10.10">
    <property type="entry name" value="Winged helix-like DNA-binding domain superfamily/Winged helix DNA-binding domain"/>
    <property type="match status" value="1"/>
</dbReference>
<name>A0A930VDB5_9ACTN</name>
<dbReference type="InterPro" id="IPR011990">
    <property type="entry name" value="TPR-like_helical_dom_sf"/>
</dbReference>
<protein>
    <recommendedName>
        <fullName evidence="4">HTH luxR-type domain-containing protein</fullName>
    </recommendedName>
</protein>
<dbReference type="CDD" id="cd06170">
    <property type="entry name" value="LuxR_C_like"/>
    <property type="match status" value="1"/>
</dbReference>
<keyword evidence="2" id="KW-0238">DNA-binding</keyword>
<evidence type="ECO:0000256" key="3">
    <source>
        <dbReference type="ARBA" id="ARBA00023163"/>
    </source>
</evidence>
<dbReference type="AlphaFoldDB" id="A0A930VDB5"/>
<dbReference type="RefSeq" id="WP_194705085.1">
    <property type="nucleotide sequence ID" value="NZ_JADKPN010000001.1"/>
</dbReference>
<evidence type="ECO:0000313" key="5">
    <source>
        <dbReference type="EMBL" id="MBF4761905.1"/>
    </source>
</evidence>
<dbReference type="GO" id="GO:0003677">
    <property type="term" value="F:DNA binding"/>
    <property type="evidence" value="ECO:0007669"/>
    <property type="project" value="UniProtKB-KW"/>
</dbReference>
<evidence type="ECO:0000256" key="1">
    <source>
        <dbReference type="ARBA" id="ARBA00023015"/>
    </source>
</evidence>
<evidence type="ECO:0000259" key="4">
    <source>
        <dbReference type="PROSITE" id="PS50043"/>
    </source>
</evidence>
<keyword evidence="6" id="KW-1185">Reference proteome</keyword>
<organism evidence="5 6">
    <name type="scientific">Nocardioides islandensis</name>
    <dbReference type="NCBI Taxonomy" id="433663"/>
    <lineage>
        <taxon>Bacteria</taxon>
        <taxon>Bacillati</taxon>
        <taxon>Actinomycetota</taxon>
        <taxon>Actinomycetes</taxon>
        <taxon>Propionibacteriales</taxon>
        <taxon>Nocardioidaceae</taxon>
        <taxon>Nocardioides</taxon>
    </lineage>
</organism>
<gene>
    <name evidence="5" type="ORF">ISU07_02090</name>
</gene>
<dbReference type="GO" id="GO:0006355">
    <property type="term" value="P:regulation of DNA-templated transcription"/>
    <property type="evidence" value="ECO:0007669"/>
    <property type="project" value="InterPro"/>
</dbReference>
<comment type="caution">
    <text evidence="5">The sequence shown here is derived from an EMBL/GenBank/DDBJ whole genome shotgun (WGS) entry which is preliminary data.</text>
</comment>
<feature type="domain" description="HTH luxR-type" evidence="4">
    <location>
        <begin position="229"/>
        <end position="292"/>
    </location>
</feature>
<dbReference type="Proteomes" id="UP000640489">
    <property type="component" value="Unassembled WGS sequence"/>
</dbReference>